<dbReference type="KEGG" id="nco:AAW31_05280"/>
<sequence>MNQITQLKSYSIRVHKIKDTIQILAFLIILWLLLWLPSVEVHAFSAITRGGYVACTKKEWLEDMFRFSAAKDIYSLQSYLDSRKCIILKEGLLVTVKEFPGLSNIVGFTYRREVIMWANIKALDYRDKK</sequence>
<dbReference type="EMBL" id="CP011451">
    <property type="protein sequence ID" value="AKH37350.1"/>
    <property type="molecule type" value="Genomic_DNA"/>
</dbReference>
<protein>
    <submittedName>
        <fullName evidence="2">Uncharacterized protein</fullName>
    </submittedName>
</protein>
<dbReference type="Proteomes" id="UP000034156">
    <property type="component" value="Chromosome"/>
</dbReference>
<name>A0A0F7KAN7_9PROT</name>
<gene>
    <name evidence="2" type="ORF">AAW31_05280</name>
</gene>
<organism evidence="2 3">
    <name type="scientific">Nitrosomonas communis</name>
    <dbReference type="NCBI Taxonomy" id="44574"/>
    <lineage>
        <taxon>Bacteria</taxon>
        <taxon>Pseudomonadati</taxon>
        <taxon>Pseudomonadota</taxon>
        <taxon>Betaproteobacteria</taxon>
        <taxon>Nitrosomonadales</taxon>
        <taxon>Nitrosomonadaceae</taxon>
        <taxon>Nitrosomonas</taxon>
    </lineage>
</organism>
<evidence type="ECO:0000313" key="3">
    <source>
        <dbReference type="Proteomes" id="UP000034156"/>
    </source>
</evidence>
<feature type="transmembrane region" description="Helical" evidence="1">
    <location>
        <begin position="21"/>
        <end position="39"/>
    </location>
</feature>
<keyword evidence="3" id="KW-1185">Reference proteome</keyword>
<dbReference type="RefSeq" id="WP_046849434.1">
    <property type="nucleotide sequence ID" value="NZ_CP011451.1"/>
</dbReference>
<keyword evidence="1" id="KW-0812">Transmembrane</keyword>
<dbReference type="AlphaFoldDB" id="A0A0F7KAN7"/>
<keyword evidence="1" id="KW-1133">Transmembrane helix</keyword>
<keyword evidence="1" id="KW-0472">Membrane</keyword>
<reference evidence="3" key="1">
    <citation type="submission" date="2015-05" db="EMBL/GenBank/DDBJ databases">
        <title>Draft genome of Nitrosomonas communis strain Nm2.</title>
        <authorList>
            <person name="Kozlowski J.A."/>
            <person name="Kits K.D."/>
            <person name="Stein L.Y."/>
        </authorList>
    </citation>
    <scope>NUCLEOTIDE SEQUENCE [LARGE SCALE GENOMIC DNA]</scope>
    <source>
        <strain evidence="3">Nm2</strain>
    </source>
</reference>
<reference evidence="2 3" key="2">
    <citation type="journal article" date="2016" name="Genome Announc.">
        <title>Genome Sequence of Nitrosomonas communis Strain Nm2, a Mesophilic Ammonia-Oxidizing Bacterium Isolated from Mediterranean Soil.</title>
        <authorList>
            <person name="Kozlowski J.A."/>
            <person name="Kits K.D."/>
            <person name="Stein L.Y."/>
        </authorList>
    </citation>
    <scope>NUCLEOTIDE SEQUENCE [LARGE SCALE GENOMIC DNA]</scope>
    <source>
        <strain evidence="2 3">Nm2</strain>
    </source>
</reference>
<dbReference type="OrthoDB" id="8551261at2"/>
<proteinExistence type="predicted"/>
<evidence type="ECO:0000313" key="2">
    <source>
        <dbReference type="EMBL" id="AKH37350.1"/>
    </source>
</evidence>
<evidence type="ECO:0000256" key="1">
    <source>
        <dbReference type="SAM" id="Phobius"/>
    </source>
</evidence>
<dbReference type="PATRIC" id="fig|44574.3.peg.1270"/>
<accession>A0A0F7KAN7</accession>